<feature type="region of interest" description="Disordered" evidence="1">
    <location>
        <begin position="87"/>
        <end position="109"/>
    </location>
</feature>
<keyword evidence="3" id="KW-1185">Reference proteome</keyword>
<dbReference type="AlphaFoldDB" id="A0A7Z2VZR6"/>
<protein>
    <recommendedName>
        <fullName evidence="4">DUF2946 domain-containing protein</fullName>
    </recommendedName>
</protein>
<proteinExistence type="predicted"/>
<dbReference type="RefSeq" id="WP_170203969.1">
    <property type="nucleotide sequence ID" value="NZ_CP051685.1"/>
</dbReference>
<feature type="compositionally biased region" description="Pro residues" evidence="1">
    <location>
        <begin position="99"/>
        <end position="109"/>
    </location>
</feature>
<name>A0A7Z2VZR6_9BURK</name>
<dbReference type="KEGG" id="mfy:HH212_19190"/>
<gene>
    <name evidence="2" type="ORF">HH212_19190</name>
</gene>
<evidence type="ECO:0000313" key="3">
    <source>
        <dbReference type="Proteomes" id="UP000502415"/>
    </source>
</evidence>
<evidence type="ECO:0008006" key="4">
    <source>
        <dbReference type="Google" id="ProtNLM"/>
    </source>
</evidence>
<reference evidence="2 3" key="1">
    <citation type="submission" date="2020-04" db="EMBL/GenBank/DDBJ databases">
        <title>Genome sequencing of novel species.</title>
        <authorList>
            <person name="Heo J."/>
            <person name="Kim S.-J."/>
            <person name="Kim J.-S."/>
            <person name="Hong S.-B."/>
            <person name="Kwon S.-W."/>
        </authorList>
    </citation>
    <scope>NUCLEOTIDE SEQUENCE [LARGE SCALE GENOMIC DNA]</scope>
    <source>
        <strain evidence="2 3">GN2-R2</strain>
    </source>
</reference>
<dbReference type="Proteomes" id="UP000502415">
    <property type="component" value="Chromosome"/>
</dbReference>
<dbReference type="EMBL" id="CP051685">
    <property type="protein sequence ID" value="QJE01882.1"/>
    <property type="molecule type" value="Genomic_DNA"/>
</dbReference>
<evidence type="ECO:0000256" key="1">
    <source>
        <dbReference type="SAM" id="MobiDB-lite"/>
    </source>
</evidence>
<accession>A0A7Z2VZR6</accession>
<evidence type="ECO:0000313" key="2">
    <source>
        <dbReference type="EMBL" id="QJE01882.1"/>
    </source>
</evidence>
<sequence>MTAAPPCHFRPAAARGRLVLWLAGLVFLFQLLAGTQHHHEPGAKTQHCVSCTLHAQPHAAPPDAVLAVLPSAFTLLHVLGAARAAHAAPAAPDHLRPPSQAPPRLPHRY</sequence>
<organism evidence="2 3">
    <name type="scientific">Massilia forsythiae</name>
    <dbReference type="NCBI Taxonomy" id="2728020"/>
    <lineage>
        <taxon>Bacteria</taxon>
        <taxon>Pseudomonadati</taxon>
        <taxon>Pseudomonadota</taxon>
        <taxon>Betaproteobacteria</taxon>
        <taxon>Burkholderiales</taxon>
        <taxon>Oxalobacteraceae</taxon>
        <taxon>Telluria group</taxon>
        <taxon>Massilia</taxon>
    </lineage>
</organism>